<dbReference type="AlphaFoldDB" id="A0A842IVS1"/>
<dbReference type="InterPro" id="IPR018931">
    <property type="entry name" value="DUF2520"/>
</dbReference>
<evidence type="ECO:0000259" key="2">
    <source>
        <dbReference type="Pfam" id="PF10728"/>
    </source>
</evidence>
<comment type="caution">
    <text evidence="3">The sequence shown here is derived from an EMBL/GenBank/DDBJ whole genome shotgun (WGS) entry which is preliminary data.</text>
</comment>
<dbReference type="InterPro" id="IPR037108">
    <property type="entry name" value="TM1727-like_C_sf"/>
</dbReference>
<gene>
    <name evidence="3" type="ORF">H7F21_14015</name>
</gene>
<dbReference type="PANTHER" id="PTHR40459:SF1">
    <property type="entry name" value="CONSERVED HYPOTHETICAL ALANINE AND LEUCINE RICH PROTEIN"/>
    <property type="match status" value="1"/>
</dbReference>
<proteinExistence type="predicted"/>
<dbReference type="InterPro" id="IPR036291">
    <property type="entry name" value="NAD(P)-bd_dom_sf"/>
</dbReference>
<dbReference type="InterPro" id="IPR008927">
    <property type="entry name" value="6-PGluconate_DH-like_C_sf"/>
</dbReference>
<dbReference type="EMBL" id="JACLCP010000004">
    <property type="protein sequence ID" value="MBC2846219.1"/>
    <property type="molecule type" value="Genomic_DNA"/>
</dbReference>
<sequence>MISVVLLGAGNVATHLYKAFMASNAVTVIQWYNRTYSSISSFANDVDTIDQLESLKEADIYIMAVSDDSISKLSQELPFENRLVAHTSGSVSIHDLDKKNQRAVFYPLQTFSKDAELDFCDIPICIEVTEKANMPFMKDLAEALGCKPYKINTEQRQTLHLSAVFVNNFTNQLYRIAHEISDAKNINFDILKPLILETAKKVQHMSPYSAQTGPAKRNDKKTIKRHLKQIESDEHKAIYDLLTASIKKAHGISIRSMTKKNK</sequence>
<reference evidence="3" key="1">
    <citation type="submission" date="2020-08" db="EMBL/GenBank/DDBJ databases">
        <title>Winogradskyella ouciana sp. nov., isolated from the hadal seawater of the Mariana Trench.</title>
        <authorList>
            <person name="He X."/>
        </authorList>
    </citation>
    <scope>NUCLEOTIDE SEQUENCE [LARGE SCALE GENOMIC DNA]</scope>
    <source>
        <strain evidence="3">KCTC 52348</strain>
    </source>
</reference>
<dbReference type="SUPFAM" id="SSF48179">
    <property type="entry name" value="6-phosphogluconate dehydrogenase C-terminal domain-like"/>
    <property type="match status" value="1"/>
</dbReference>
<dbReference type="RefSeq" id="WP_185789924.1">
    <property type="nucleotide sequence ID" value="NZ_JACLCP010000004.1"/>
</dbReference>
<protein>
    <submittedName>
        <fullName evidence="3">DUF2520 domain-containing protein</fullName>
    </submittedName>
</protein>
<dbReference type="PANTHER" id="PTHR40459">
    <property type="entry name" value="CONSERVED HYPOTHETICAL ALANINE AND LEUCINE RICH PROTEIN"/>
    <property type="match status" value="1"/>
</dbReference>
<dbReference type="InterPro" id="IPR028939">
    <property type="entry name" value="P5C_Rdtase_cat_N"/>
</dbReference>
<dbReference type="SUPFAM" id="SSF51735">
    <property type="entry name" value="NAD(P)-binding Rossmann-fold domains"/>
    <property type="match status" value="1"/>
</dbReference>
<dbReference type="Pfam" id="PF10728">
    <property type="entry name" value="DUF2520"/>
    <property type="match status" value="1"/>
</dbReference>
<dbReference type="Gene3D" id="3.40.50.720">
    <property type="entry name" value="NAD(P)-binding Rossmann-like Domain"/>
    <property type="match status" value="1"/>
</dbReference>
<feature type="domain" description="DUF2520" evidence="2">
    <location>
        <begin position="122"/>
        <end position="245"/>
    </location>
</feature>
<evidence type="ECO:0000259" key="1">
    <source>
        <dbReference type="Pfam" id="PF03807"/>
    </source>
</evidence>
<feature type="domain" description="Pyrroline-5-carboxylate reductase catalytic N-terminal" evidence="1">
    <location>
        <begin position="4"/>
        <end position="77"/>
    </location>
</feature>
<evidence type="ECO:0000313" key="3">
    <source>
        <dbReference type="EMBL" id="MBC2846219.1"/>
    </source>
</evidence>
<keyword evidence="4" id="KW-1185">Reference proteome</keyword>
<name>A0A842IVS1_9FLAO</name>
<dbReference type="Proteomes" id="UP000533900">
    <property type="component" value="Unassembled WGS sequence"/>
</dbReference>
<organism evidence="3 4">
    <name type="scientific">Winogradskyella flava</name>
    <dbReference type="NCBI Taxonomy" id="1884876"/>
    <lineage>
        <taxon>Bacteria</taxon>
        <taxon>Pseudomonadati</taxon>
        <taxon>Bacteroidota</taxon>
        <taxon>Flavobacteriia</taxon>
        <taxon>Flavobacteriales</taxon>
        <taxon>Flavobacteriaceae</taxon>
        <taxon>Winogradskyella</taxon>
    </lineage>
</organism>
<accession>A0A842IVS1</accession>
<evidence type="ECO:0000313" key="4">
    <source>
        <dbReference type="Proteomes" id="UP000533900"/>
    </source>
</evidence>
<dbReference type="Gene3D" id="1.10.1040.20">
    <property type="entry name" value="ProC-like, C-terminal domain"/>
    <property type="match status" value="1"/>
</dbReference>
<dbReference type="Pfam" id="PF03807">
    <property type="entry name" value="F420_oxidored"/>
    <property type="match status" value="1"/>
</dbReference>